<dbReference type="EMBL" id="VBOR01000107">
    <property type="protein sequence ID" value="TMQ47530.1"/>
    <property type="molecule type" value="Genomic_DNA"/>
</dbReference>
<dbReference type="NCBIfam" id="NF009222">
    <property type="entry name" value="PRK12570.1"/>
    <property type="match status" value="1"/>
</dbReference>
<dbReference type="EC" id="4.2.1.126" evidence="3"/>
<accession>A0A538S849</accession>
<comment type="pathway">
    <text evidence="3">Amino-sugar metabolism; N-acetylmuramate degradation.</text>
</comment>
<evidence type="ECO:0000256" key="3">
    <source>
        <dbReference type="HAMAP-Rule" id="MF_00068"/>
    </source>
</evidence>
<dbReference type="GO" id="GO:0097367">
    <property type="term" value="F:carbohydrate derivative binding"/>
    <property type="evidence" value="ECO:0007669"/>
    <property type="project" value="InterPro"/>
</dbReference>
<dbReference type="CDD" id="cd05007">
    <property type="entry name" value="SIS_Etherase"/>
    <property type="match status" value="1"/>
</dbReference>
<dbReference type="Gene3D" id="1.10.8.1080">
    <property type="match status" value="1"/>
</dbReference>
<dbReference type="InterPro" id="IPR046348">
    <property type="entry name" value="SIS_dom_sf"/>
</dbReference>
<keyword evidence="2 3" id="KW-0119">Carbohydrate metabolism</keyword>
<dbReference type="Pfam" id="PF22645">
    <property type="entry name" value="GKRP_SIS_N"/>
    <property type="match status" value="1"/>
</dbReference>
<dbReference type="InterPro" id="IPR001347">
    <property type="entry name" value="SIS_dom"/>
</dbReference>
<evidence type="ECO:0000256" key="2">
    <source>
        <dbReference type="ARBA" id="ARBA00023277"/>
    </source>
</evidence>
<dbReference type="GO" id="GO:0097173">
    <property type="term" value="P:N-acetylmuramic acid catabolic process"/>
    <property type="evidence" value="ECO:0007669"/>
    <property type="project" value="UniProtKB-UniPathway"/>
</dbReference>
<dbReference type="Gene3D" id="3.40.50.10490">
    <property type="entry name" value="Glucose-6-phosphate isomerase like protein, domain 1"/>
    <property type="match status" value="1"/>
</dbReference>
<evidence type="ECO:0000313" key="6">
    <source>
        <dbReference type="Proteomes" id="UP000316292"/>
    </source>
</evidence>
<dbReference type="PANTHER" id="PTHR10088:SF4">
    <property type="entry name" value="GLUCOKINASE REGULATORY PROTEIN"/>
    <property type="match status" value="1"/>
</dbReference>
<dbReference type="InterPro" id="IPR005488">
    <property type="entry name" value="Etherase_MurQ"/>
</dbReference>
<comment type="catalytic activity">
    <reaction evidence="3">
        <text>N-acetyl-D-muramate 6-phosphate + H2O = N-acetyl-D-glucosamine 6-phosphate + (R)-lactate</text>
        <dbReference type="Rhea" id="RHEA:26410"/>
        <dbReference type="ChEBI" id="CHEBI:15377"/>
        <dbReference type="ChEBI" id="CHEBI:16004"/>
        <dbReference type="ChEBI" id="CHEBI:57513"/>
        <dbReference type="ChEBI" id="CHEBI:58722"/>
        <dbReference type="EC" id="4.2.1.126"/>
    </reaction>
</comment>
<feature type="active site" evidence="3">
    <location>
        <position position="125"/>
    </location>
</feature>
<dbReference type="GO" id="GO:0016803">
    <property type="term" value="F:ether hydrolase activity"/>
    <property type="evidence" value="ECO:0007669"/>
    <property type="project" value="TreeGrafter"/>
</dbReference>
<dbReference type="NCBIfam" id="TIGR00274">
    <property type="entry name" value="N-acetylmuramic acid 6-phosphate etherase"/>
    <property type="match status" value="1"/>
</dbReference>
<reference evidence="5 6" key="1">
    <citation type="journal article" date="2019" name="Nat. Microbiol.">
        <title>Mediterranean grassland soil C-N compound turnover is dependent on rainfall and depth, and is mediated by genomically divergent microorganisms.</title>
        <authorList>
            <person name="Diamond S."/>
            <person name="Andeer P.F."/>
            <person name="Li Z."/>
            <person name="Crits-Christoph A."/>
            <person name="Burstein D."/>
            <person name="Anantharaman K."/>
            <person name="Lane K.R."/>
            <person name="Thomas B.C."/>
            <person name="Pan C."/>
            <person name="Northen T.R."/>
            <person name="Banfield J.F."/>
        </authorList>
    </citation>
    <scope>NUCLEOTIDE SEQUENCE [LARGE SCALE GENOMIC DNA]</scope>
    <source>
        <strain evidence="5">WS_1</strain>
    </source>
</reference>
<proteinExistence type="inferred from homology"/>
<evidence type="ECO:0000256" key="1">
    <source>
        <dbReference type="ARBA" id="ARBA00023239"/>
    </source>
</evidence>
<protein>
    <recommendedName>
        <fullName evidence="3">N-acetylmuramic acid 6-phosphate etherase</fullName>
        <shortName evidence="3">MurNAc-6-P etherase</shortName>
        <ecNumber evidence="3">4.2.1.126</ecNumber>
    </recommendedName>
    <alternativeName>
        <fullName evidence="3">N-acetylmuramic acid 6-phosphate hydrolase</fullName>
    </alternativeName>
    <alternativeName>
        <fullName evidence="3">N-acetylmuramic acid 6-phosphate lyase</fullName>
    </alternativeName>
</protein>
<comment type="caution">
    <text evidence="5">The sequence shown here is derived from an EMBL/GenBank/DDBJ whole genome shotgun (WGS) entry which is preliminary data.</text>
</comment>
<dbReference type="InterPro" id="IPR005486">
    <property type="entry name" value="Glucokinase_regulatory_CS"/>
</dbReference>
<dbReference type="PROSITE" id="PS01272">
    <property type="entry name" value="GCKR"/>
    <property type="match status" value="1"/>
</dbReference>
<dbReference type="SUPFAM" id="SSF53697">
    <property type="entry name" value="SIS domain"/>
    <property type="match status" value="1"/>
</dbReference>
<comment type="function">
    <text evidence="3">Specifically catalyzes the cleavage of the D-lactyl ether substituent of MurNAc 6-phosphate, producing GlcNAc 6-phosphate and D-lactate.</text>
</comment>
<feature type="active site" description="Proton donor" evidence="3">
    <location>
        <position position="94"/>
    </location>
</feature>
<evidence type="ECO:0000313" key="5">
    <source>
        <dbReference type="EMBL" id="TMQ47530.1"/>
    </source>
</evidence>
<dbReference type="NCBIfam" id="NF003915">
    <property type="entry name" value="PRK05441.1"/>
    <property type="match status" value="1"/>
</dbReference>
<dbReference type="PANTHER" id="PTHR10088">
    <property type="entry name" value="GLUCOKINASE REGULATORY PROTEIN"/>
    <property type="match status" value="1"/>
</dbReference>
<evidence type="ECO:0000259" key="4">
    <source>
        <dbReference type="PROSITE" id="PS51464"/>
    </source>
</evidence>
<organism evidence="5 6">
    <name type="scientific">Eiseniibacteriota bacterium</name>
    <dbReference type="NCBI Taxonomy" id="2212470"/>
    <lineage>
        <taxon>Bacteria</taxon>
        <taxon>Candidatus Eiseniibacteriota</taxon>
    </lineage>
</organism>
<comment type="miscellaneous">
    <text evidence="3">A lyase-type mechanism (elimination/hydration) is suggested for the cleavage of the lactyl ether bond of MurNAc 6-phosphate, with the formation of an alpha,beta-unsaturated aldehyde intermediate with (E)-stereochemistry, followed by the syn addition of water to give product.</text>
</comment>
<dbReference type="UniPathway" id="UPA00342"/>
<dbReference type="GO" id="GO:0009254">
    <property type="term" value="P:peptidoglycan turnover"/>
    <property type="evidence" value="ECO:0007669"/>
    <property type="project" value="TreeGrafter"/>
</dbReference>
<gene>
    <name evidence="3 5" type="primary">murQ</name>
    <name evidence="5" type="ORF">E6K71_09650</name>
</gene>
<sequence>MIDRRSGKAIFRELGRLVTEQRNPRSRNLDKLSTSQILRLMNREDRRVPLAVGREIPRISRAVDLIVDRLARGGRLIYVGAGTSGRLGVLDATECPPTFGTPRTLVQGVIAGGSRALVRSIEGSEDDAHAAKAALRKRRVGEKDVVVGIMASRRTPYAIGALEYGRKVGAATIAVTANPGGGAPLRCDVVIAPRVGPEVLTGSTRLKAGTAQKLVLNMLTTGAMVRMGKVYENLMVDLRTASRKLEERTKRVFMNATGASYEETGPWLKRAGGSLKVAIVMRRAGVTRAEAVRRLKEAQGWVREAIRS</sequence>
<dbReference type="AlphaFoldDB" id="A0A538S849"/>
<name>A0A538S849_UNCEI</name>
<dbReference type="HAMAP" id="MF_00068">
    <property type="entry name" value="MurQ"/>
    <property type="match status" value="1"/>
</dbReference>
<dbReference type="Proteomes" id="UP000316292">
    <property type="component" value="Unassembled WGS sequence"/>
</dbReference>
<dbReference type="GO" id="GO:0016835">
    <property type="term" value="F:carbon-oxygen lyase activity"/>
    <property type="evidence" value="ECO:0007669"/>
    <property type="project" value="UniProtKB-UniRule"/>
</dbReference>
<dbReference type="PROSITE" id="PS51464">
    <property type="entry name" value="SIS"/>
    <property type="match status" value="1"/>
</dbReference>
<comment type="similarity">
    <text evidence="3">Belongs to the GCKR-like family. MurNAc-6-P etherase subfamily.</text>
</comment>
<keyword evidence="1 3" id="KW-0456">Lyase</keyword>
<dbReference type="GO" id="GO:0046348">
    <property type="term" value="P:amino sugar catabolic process"/>
    <property type="evidence" value="ECO:0007669"/>
    <property type="project" value="InterPro"/>
</dbReference>
<dbReference type="InterPro" id="IPR040190">
    <property type="entry name" value="MURQ/GCKR"/>
</dbReference>
<dbReference type="FunFam" id="3.40.50.10490:FF:000014">
    <property type="entry name" value="N-acetylmuramic acid 6-phosphate etherase"/>
    <property type="match status" value="1"/>
</dbReference>
<comment type="subunit">
    <text evidence="3">Homodimer.</text>
</comment>
<feature type="domain" description="SIS" evidence="4">
    <location>
        <begin position="66"/>
        <end position="229"/>
    </location>
</feature>